<accession>A0A3B1CBI5</accession>
<evidence type="ECO:0000256" key="2">
    <source>
        <dbReference type="SAM" id="Phobius"/>
    </source>
</evidence>
<sequence length="313" mass="35241">MRKYSLRTDQYSLFQGSVHGRKLAQGDESAPACTDCHGKHNILAVKDPNSSVSRKNVVETCGQCHANEKVFKKRGKPWNQLEKFKKSRHYELYSQGDLLVPTCVDCHGNHGITPAVSDRTRTVCFKCHTEQEKYYKASPHWAAYKTGGEPICLNCHNAHDILRPTVAKFTGDAENDCVECHDEKSEAYLRGVELRNIAMSTITAAHGASGNLADFQKNAHGGFEFGDLEEKLTKINEELKEMHTLTHKMNVPEVKRQSDRIIQIAEFVTGKVVSMREEIRTRNLGLVVALIVFIGFTVALVLKSRLIEKDRED</sequence>
<reference evidence="4" key="1">
    <citation type="submission" date="2018-06" db="EMBL/GenBank/DDBJ databases">
        <authorList>
            <person name="Zhirakovskaya E."/>
        </authorList>
    </citation>
    <scope>NUCLEOTIDE SEQUENCE</scope>
</reference>
<gene>
    <name evidence="4" type="ORF">MNBD_NITROSPINAE02-1213</name>
</gene>
<dbReference type="PANTHER" id="PTHR35038:SF8">
    <property type="entry name" value="C-TYPE POLYHEME CYTOCHROME OMCC"/>
    <property type="match status" value="1"/>
</dbReference>
<keyword evidence="1" id="KW-0732">Signal</keyword>
<keyword evidence="2" id="KW-0812">Transmembrane</keyword>
<keyword evidence="2" id="KW-0472">Membrane</keyword>
<feature type="transmembrane region" description="Helical" evidence="2">
    <location>
        <begin position="284"/>
        <end position="302"/>
    </location>
</feature>
<dbReference type="InterPro" id="IPR036280">
    <property type="entry name" value="Multihaem_cyt_sf"/>
</dbReference>
<dbReference type="InterPro" id="IPR010177">
    <property type="entry name" value="Paired_CXXCH_1"/>
</dbReference>
<evidence type="ECO:0000259" key="3">
    <source>
        <dbReference type="Pfam" id="PF09699"/>
    </source>
</evidence>
<dbReference type="SUPFAM" id="SSF48695">
    <property type="entry name" value="Multiheme cytochromes"/>
    <property type="match status" value="1"/>
</dbReference>
<evidence type="ECO:0000256" key="1">
    <source>
        <dbReference type="ARBA" id="ARBA00022729"/>
    </source>
</evidence>
<proteinExistence type="predicted"/>
<evidence type="ECO:0000313" key="4">
    <source>
        <dbReference type="EMBL" id="VAX25542.1"/>
    </source>
</evidence>
<dbReference type="EMBL" id="UOGE01000106">
    <property type="protein sequence ID" value="VAX25542.1"/>
    <property type="molecule type" value="Genomic_DNA"/>
</dbReference>
<dbReference type="Gene3D" id="3.90.10.10">
    <property type="entry name" value="Cytochrome C3"/>
    <property type="match status" value="2"/>
</dbReference>
<dbReference type="Pfam" id="PF09699">
    <property type="entry name" value="Paired_CXXCH_1"/>
    <property type="match status" value="1"/>
</dbReference>
<dbReference type="InterPro" id="IPR051829">
    <property type="entry name" value="Multiheme_Cytochr_ET"/>
</dbReference>
<protein>
    <recommendedName>
        <fullName evidence="3">Doubled CXXCH motif domain-containing protein</fullName>
    </recommendedName>
</protein>
<feature type="domain" description="Doubled CXXCH motif" evidence="3">
    <location>
        <begin position="149"/>
        <end position="185"/>
    </location>
</feature>
<dbReference type="PANTHER" id="PTHR35038">
    <property type="entry name" value="DISSIMILATORY SULFITE REDUCTASE SIRA"/>
    <property type="match status" value="1"/>
</dbReference>
<name>A0A3B1CBI5_9ZZZZ</name>
<organism evidence="4">
    <name type="scientific">hydrothermal vent metagenome</name>
    <dbReference type="NCBI Taxonomy" id="652676"/>
    <lineage>
        <taxon>unclassified sequences</taxon>
        <taxon>metagenomes</taxon>
        <taxon>ecological metagenomes</taxon>
    </lineage>
</organism>
<keyword evidence="2" id="KW-1133">Transmembrane helix</keyword>
<dbReference type="AlphaFoldDB" id="A0A3B1CBI5"/>